<evidence type="ECO:0000256" key="8">
    <source>
        <dbReference type="ARBA" id="ARBA00038436"/>
    </source>
</evidence>
<dbReference type="PANTHER" id="PTHR35011">
    <property type="entry name" value="2,3-DIKETO-L-GULONATE TRAP TRANSPORTER SMALL PERMEASE PROTEIN YIAM"/>
    <property type="match status" value="1"/>
</dbReference>
<dbReference type="Pfam" id="PF04290">
    <property type="entry name" value="DctQ"/>
    <property type="match status" value="1"/>
</dbReference>
<name>A0A174WXN8_9FIRM</name>
<dbReference type="OrthoDB" id="9814265at2"/>
<proteinExistence type="inferred from homology"/>
<feature type="transmembrane region" description="Helical" evidence="9">
    <location>
        <begin position="43"/>
        <end position="60"/>
    </location>
</feature>
<feature type="domain" description="Tripartite ATP-independent periplasmic transporters DctQ component" evidence="10">
    <location>
        <begin position="19"/>
        <end position="149"/>
    </location>
</feature>
<evidence type="ECO:0000259" key="10">
    <source>
        <dbReference type="Pfam" id="PF04290"/>
    </source>
</evidence>
<reference evidence="12 13" key="1">
    <citation type="submission" date="2019-09" db="EMBL/GenBank/DDBJ databases">
        <title>Draft genome sequencing of Hungatella hathewayi 123Y-2.</title>
        <authorList>
            <person name="Lv Q."/>
            <person name="Li S."/>
        </authorList>
    </citation>
    <scope>NUCLEOTIDE SEQUENCE [LARGE SCALE GENOMIC DNA]</scope>
    <source>
        <strain evidence="12 13">123Y-2</strain>
    </source>
</reference>
<dbReference type="GO" id="GO:0022857">
    <property type="term" value="F:transmembrane transporter activity"/>
    <property type="evidence" value="ECO:0007669"/>
    <property type="project" value="TreeGrafter"/>
</dbReference>
<keyword evidence="7 9" id="KW-0472">Membrane</keyword>
<dbReference type="RefSeq" id="WP_006771628.1">
    <property type="nucleotide sequence ID" value="NZ_BQNJ01000001.1"/>
</dbReference>
<gene>
    <name evidence="11" type="ORF">CE91St55_05980</name>
    <name evidence="12" type="ORF">GNE07_21935</name>
</gene>
<dbReference type="EMBL" id="WNME01000017">
    <property type="protein sequence ID" value="MUB65689.1"/>
    <property type="molecule type" value="Genomic_DNA"/>
</dbReference>
<keyword evidence="6 9" id="KW-1133">Transmembrane helix</keyword>
<dbReference type="GO" id="GO:0015740">
    <property type="term" value="P:C4-dicarboxylate transport"/>
    <property type="evidence" value="ECO:0007669"/>
    <property type="project" value="TreeGrafter"/>
</dbReference>
<sequence length="155" mass="17421">MKTLNKILGYLIAFLVGLMVLGCCWQVITRFLLNNPSKYTEEFLRYALIWMTMLGVPYAYGQERHISINIITKTFSLKGSLFTKMVIEIIVMILCVTVFIAGGIMVTMNSAGQISPALQLPMPLYYVGLPICGVLTLIYSADRLIRFARQLKEAA</sequence>
<evidence type="ECO:0000256" key="2">
    <source>
        <dbReference type="ARBA" id="ARBA00022448"/>
    </source>
</evidence>
<comment type="caution">
    <text evidence="11">The sequence shown here is derived from an EMBL/GenBank/DDBJ whole genome shotgun (WGS) entry which is preliminary data.</text>
</comment>
<feature type="transmembrane region" description="Helical" evidence="9">
    <location>
        <begin position="81"/>
        <end position="104"/>
    </location>
</feature>
<dbReference type="AlphaFoldDB" id="A0A174WXN8"/>
<reference evidence="11" key="2">
    <citation type="submission" date="2022-01" db="EMBL/GenBank/DDBJ databases">
        <title>Novel bile acid biosynthetic pathways are enriched in the microbiome of centenarians.</title>
        <authorList>
            <person name="Sato Y."/>
            <person name="Atarashi K."/>
            <person name="Plichta R.D."/>
            <person name="Arai Y."/>
            <person name="Sasajima S."/>
            <person name="Kearney M.S."/>
            <person name="Suda W."/>
            <person name="Takeshita K."/>
            <person name="Sasaki T."/>
            <person name="Okamoto S."/>
            <person name="Skelly N.A."/>
            <person name="Okamura Y."/>
            <person name="Vlamakis H."/>
            <person name="Li Y."/>
            <person name="Tanoue T."/>
            <person name="Takei H."/>
            <person name="Nittono H."/>
            <person name="Narushima S."/>
            <person name="Irie J."/>
            <person name="Itoh H."/>
            <person name="Moriya K."/>
            <person name="Sugiura Y."/>
            <person name="Suematsu M."/>
            <person name="Moritoki N."/>
            <person name="Shibata S."/>
            <person name="Littman R.D."/>
            <person name="Fischbach A.M."/>
            <person name="Uwamino Y."/>
            <person name="Inoue T."/>
            <person name="Honda A."/>
            <person name="Hattori M."/>
            <person name="Murai T."/>
            <person name="Xavier J.R."/>
            <person name="Hirose N."/>
            <person name="Honda K."/>
        </authorList>
    </citation>
    <scope>NUCLEOTIDE SEQUENCE</scope>
    <source>
        <strain evidence="11">CE91-St55</strain>
    </source>
</reference>
<dbReference type="GO" id="GO:0005886">
    <property type="term" value="C:plasma membrane"/>
    <property type="evidence" value="ECO:0007669"/>
    <property type="project" value="UniProtKB-SubCell"/>
</dbReference>
<comment type="similarity">
    <text evidence="8">Belongs to the TRAP transporter small permease family.</text>
</comment>
<evidence type="ECO:0000256" key="6">
    <source>
        <dbReference type="ARBA" id="ARBA00022989"/>
    </source>
</evidence>
<organism evidence="11 14">
    <name type="scientific">Hungatella hathewayi</name>
    <dbReference type="NCBI Taxonomy" id="154046"/>
    <lineage>
        <taxon>Bacteria</taxon>
        <taxon>Bacillati</taxon>
        <taxon>Bacillota</taxon>
        <taxon>Clostridia</taxon>
        <taxon>Lachnospirales</taxon>
        <taxon>Lachnospiraceae</taxon>
        <taxon>Hungatella</taxon>
    </lineage>
</organism>
<keyword evidence="5 9" id="KW-0812">Transmembrane</keyword>
<dbReference type="Proteomes" id="UP000434223">
    <property type="component" value="Unassembled WGS sequence"/>
</dbReference>
<evidence type="ECO:0000256" key="4">
    <source>
        <dbReference type="ARBA" id="ARBA00022519"/>
    </source>
</evidence>
<evidence type="ECO:0000313" key="14">
    <source>
        <dbReference type="Proteomes" id="UP001055091"/>
    </source>
</evidence>
<accession>A0A174WXN8</accession>
<dbReference type="InterPro" id="IPR007387">
    <property type="entry name" value="TRAP_DctQ"/>
</dbReference>
<feature type="transmembrane region" description="Helical" evidence="9">
    <location>
        <begin position="7"/>
        <end position="28"/>
    </location>
</feature>
<evidence type="ECO:0000313" key="11">
    <source>
        <dbReference type="EMBL" id="GKG98616.1"/>
    </source>
</evidence>
<comment type="subcellular location">
    <subcellularLocation>
        <location evidence="1">Cell inner membrane</location>
        <topology evidence="1">Multi-pass membrane protein</topology>
    </subcellularLocation>
</comment>
<keyword evidence="3" id="KW-1003">Cell membrane</keyword>
<dbReference type="EMBL" id="BQNJ01000001">
    <property type="protein sequence ID" value="GKG98616.1"/>
    <property type="molecule type" value="Genomic_DNA"/>
</dbReference>
<protein>
    <submittedName>
        <fullName evidence="11">C4-dicarboxylate ABC transporter</fullName>
    </submittedName>
    <submittedName>
        <fullName evidence="12">TRAP transporter small permease subunit</fullName>
    </submittedName>
</protein>
<keyword evidence="4" id="KW-0997">Cell inner membrane</keyword>
<evidence type="ECO:0000256" key="9">
    <source>
        <dbReference type="SAM" id="Phobius"/>
    </source>
</evidence>
<evidence type="ECO:0000256" key="7">
    <source>
        <dbReference type="ARBA" id="ARBA00023136"/>
    </source>
</evidence>
<evidence type="ECO:0000313" key="13">
    <source>
        <dbReference type="Proteomes" id="UP000434223"/>
    </source>
</evidence>
<feature type="transmembrane region" description="Helical" evidence="9">
    <location>
        <begin position="124"/>
        <end position="141"/>
    </location>
</feature>
<evidence type="ECO:0000256" key="3">
    <source>
        <dbReference type="ARBA" id="ARBA00022475"/>
    </source>
</evidence>
<evidence type="ECO:0000313" key="12">
    <source>
        <dbReference type="EMBL" id="MUB65689.1"/>
    </source>
</evidence>
<dbReference type="InterPro" id="IPR055348">
    <property type="entry name" value="DctQ"/>
</dbReference>
<evidence type="ECO:0000256" key="1">
    <source>
        <dbReference type="ARBA" id="ARBA00004429"/>
    </source>
</evidence>
<dbReference type="GeneID" id="93147190"/>
<dbReference type="PANTHER" id="PTHR35011:SF2">
    <property type="entry name" value="2,3-DIKETO-L-GULONATE TRAP TRANSPORTER SMALL PERMEASE PROTEIN YIAM"/>
    <property type="match status" value="1"/>
</dbReference>
<keyword evidence="2" id="KW-0813">Transport</keyword>
<dbReference type="Proteomes" id="UP001055091">
    <property type="component" value="Unassembled WGS sequence"/>
</dbReference>
<evidence type="ECO:0000256" key="5">
    <source>
        <dbReference type="ARBA" id="ARBA00022692"/>
    </source>
</evidence>
<dbReference type="PROSITE" id="PS51257">
    <property type="entry name" value="PROKAR_LIPOPROTEIN"/>
    <property type="match status" value="1"/>
</dbReference>